<dbReference type="Proteomes" id="UP000030645">
    <property type="component" value="Unassembled WGS sequence"/>
</dbReference>
<dbReference type="eggNOG" id="KOG0671">
    <property type="taxonomic scope" value="Eukaryota"/>
</dbReference>
<proteinExistence type="predicted"/>
<feature type="compositionally biased region" description="Basic and acidic residues" evidence="1">
    <location>
        <begin position="203"/>
        <end position="212"/>
    </location>
</feature>
<organism evidence="2 3">
    <name type="scientific">Morus notabilis</name>
    <dbReference type="NCBI Taxonomy" id="981085"/>
    <lineage>
        <taxon>Eukaryota</taxon>
        <taxon>Viridiplantae</taxon>
        <taxon>Streptophyta</taxon>
        <taxon>Embryophyta</taxon>
        <taxon>Tracheophyta</taxon>
        <taxon>Spermatophyta</taxon>
        <taxon>Magnoliopsida</taxon>
        <taxon>eudicotyledons</taxon>
        <taxon>Gunneridae</taxon>
        <taxon>Pentapetalae</taxon>
        <taxon>rosids</taxon>
        <taxon>fabids</taxon>
        <taxon>Rosales</taxon>
        <taxon>Moraceae</taxon>
        <taxon>Moreae</taxon>
        <taxon>Morus</taxon>
    </lineage>
</organism>
<feature type="region of interest" description="Disordered" evidence="1">
    <location>
        <begin position="1"/>
        <end position="21"/>
    </location>
</feature>
<dbReference type="EMBL" id="KE622399">
    <property type="protein sequence ID" value="EXC43849.1"/>
    <property type="molecule type" value="Genomic_DNA"/>
</dbReference>
<name>W9SE20_9ROSA</name>
<accession>W9SE20</accession>
<keyword evidence="3" id="KW-1185">Reference proteome</keyword>
<reference evidence="3" key="1">
    <citation type="submission" date="2013-01" db="EMBL/GenBank/DDBJ databases">
        <title>Draft Genome Sequence of a Mulberry Tree, Morus notabilis C.K. Schneid.</title>
        <authorList>
            <person name="He N."/>
            <person name="Zhao S."/>
        </authorList>
    </citation>
    <scope>NUCLEOTIDE SEQUENCE</scope>
</reference>
<evidence type="ECO:0000313" key="2">
    <source>
        <dbReference type="EMBL" id="EXC43849.1"/>
    </source>
</evidence>
<gene>
    <name evidence="2" type="ORF">L484_001047</name>
</gene>
<dbReference type="AlphaFoldDB" id="W9SE20"/>
<protein>
    <submittedName>
        <fullName evidence="2">Uncharacterized protein</fullName>
    </submittedName>
</protein>
<evidence type="ECO:0000256" key="1">
    <source>
        <dbReference type="SAM" id="MobiDB-lite"/>
    </source>
</evidence>
<feature type="region of interest" description="Disordered" evidence="1">
    <location>
        <begin position="202"/>
        <end position="226"/>
    </location>
</feature>
<evidence type="ECO:0000313" key="3">
    <source>
        <dbReference type="Proteomes" id="UP000030645"/>
    </source>
</evidence>
<dbReference type="STRING" id="981085.W9SE20"/>
<sequence>MRLSSPRRSSRLTGDRDPLFMNAPRPSTQLHNHQNLCRTPSAFIAVRKLSPSLRYSSILRLRPLPHQHLRRSVGPFPSPSLLPPLPHQHLCHSVGPFPSPSLSPLDGSLANVGRAPQTTNTETPAWVHVGIWGVVPSVLAVAGRAVGFKEDFRGKISEFCIKRLSGQEVGNFTSFASLTAPSDHNSSSSLFLKGVARNGSLPLREDDKDGARRVRASQGWGSSGQG</sequence>